<dbReference type="Pfam" id="PF18911">
    <property type="entry name" value="PKD_4"/>
    <property type="match status" value="3"/>
</dbReference>
<feature type="chain" id="PRO_5017551503" evidence="1">
    <location>
        <begin position="20"/>
        <end position="1260"/>
    </location>
</feature>
<dbReference type="InterPro" id="IPR035986">
    <property type="entry name" value="PKD_dom_sf"/>
</dbReference>
<feature type="domain" description="PKD" evidence="2">
    <location>
        <begin position="1084"/>
        <end position="1150"/>
    </location>
</feature>
<dbReference type="SUPFAM" id="SSF49299">
    <property type="entry name" value="PKD domain"/>
    <property type="match status" value="4"/>
</dbReference>
<feature type="signal peptide" evidence="1">
    <location>
        <begin position="1"/>
        <end position="19"/>
    </location>
</feature>
<evidence type="ECO:0000313" key="3">
    <source>
        <dbReference type="EMBL" id="RED94405.1"/>
    </source>
</evidence>
<comment type="caution">
    <text evidence="3">The sequence shown here is derived from an EMBL/GenBank/DDBJ whole genome shotgun (WGS) entry which is preliminary data.</text>
</comment>
<dbReference type="InterPro" id="IPR000601">
    <property type="entry name" value="PKD_dom"/>
</dbReference>
<dbReference type="RefSeq" id="WP_115869637.1">
    <property type="nucleotide sequence ID" value="NZ_QREG01000021.1"/>
</dbReference>
<reference evidence="3 4" key="1">
    <citation type="submission" date="2018-07" db="EMBL/GenBank/DDBJ databases">
        <title>Genomic Encyclopedia of Type Strains, Phase IV (KMG-IV): sequencing the most valuable type-strain genomes for metagenomic binning, comparative biology and taxonomic classification.</title>
        <authorList>
            <person name="Goeker M."/>
        </authorList>
    </citation>
    <scope>NUCLEOTIDE SEQUENCE [LARGE SCALE GENOMIC DNA]</scope>
    <source>
        <strain evidence="3 4">DSM 4134</strain>
    </source>
</reference>
<organism evidence="3 4">
    <name type="scientific">Marinoscillum furvescens DSM 4134</name>
    <dbReference type="NCBI Taxonomy" id="1122208"/>
    <lineage>
        <taxon>Bacteria</taxon>
        <taxon>Pseudomonadati</taxon>
        <taxon>Bacteroidota</taxon>
        <taxon>Cytophagia</taxon>
        <taxon>Cytophagales</taxon>
        <taxon>Reichenbachiellaceae</taxon>
        <taxon>Marinoscillum</taxon>
    </lineage>
</organism>
<gene>
    <name evidence="3" type="ORF">C7460_12192</name>
</gene>
<dbReference type="InterPro" id="IPR022409">
    <property type="entry name" value="PKD/Chitinase_dom"/>
</dbReference>
<feature type="domain" description="PKD" evidence="2">
    <location>
        <begin position="1000"/>
        <end position="1067"/>
    </location>
</feature>
<dbReference type="Proteomes" id="UP000256779">
    <property type="component" value="Unassembled WGS sequence"/>
</dbReference>
<name>A0A3D9KYP0_MARFU</name>
<dbReference type="InterPro" id="IPR026341">
    <property type="entry name" value="T9SS_type_B"/>
</dbReference>
<dbReference type="PROSITE" id="PS50093">
    <property type="entry name" value="PKD"/>
    <property type="match status" value="3"/>
</dbReference>
<evidence type="ECO:0000313" key="4">
    <source>
        <dbReference type="Proteomes" id="UP000256779"/>
    </source>
</evidence>
<dbReference type="AlphaFoldDB" id="A0A3D9KYP0"/>
<feature type="domain" description="PKD" evidence="2">
    <location>
        <begin position="942"/>
        <end position="996"/>
    </location>
</feature>
<dbReference type="NCBIfam" id="TIGR04131">
    <property type="entry name" value="Bac_Flav_CTERM"/>
    <property type="match status" value="1"/>
</dbReference>
<proteinExistence type="predicted"/>
<dbReference type="FunFam" id="2.60.40.10:FF:000270">
    <property type="entry name" value="Cell surface protein"/>
    <property type="match status" value="1"/>
</dbReference>
<dbReference type="InterPro" id="IPR013783">
    <property type="entry name" value="Ig-like_fold"/>
</dbReference>
<dbReference type="Pfam" id="PF13585">
    <property type="entry name" value="CHU_C"/>
    <property type="match status" value="1"/>
</dbReference>
<dbReference type="PANTHER" id="PTHR36842">
    <property type="entry name" value="PROTEIN TOLB HOMOLOG"/>
    <property type="match status" value="1"/>
</dbReference>
<dbReference type="CDD" id="cd00146">
    <property type="entry name" value="PKD"/>
    <property type="match status" value="3"/>
</dbReference>
<dbReference type="EMBL" id="QREG01000021">
    <property type="protein sequence ID" value="RED94405.1"/>
    <property type="molecule type" value="Genomic_DNA"/>
</dbReference>
<dbReference type="OrthoDB" id="7794186at2"/>
<protein>
    <submittedName>
        <fullName evidence="3">Gliding motility-associated-like protein</fullName>
    </submittedName>
</protein>
<evidence type="ECO:0000259" key="2">
    <source>
        <dbReference type="PROSITE" id="PS50093"/>
    </source>
</evidence>
<keyword evidence="1" id="KW-0732">Signal</keyword>
<dbReference type="SMART" id="SM00089">
    <property type="entry name" value="PKD"/>
    <property type="match status" value="4"/>
</dbReference>
<evidence type="ECO:0000256" key="1">
    <source>
        <dbReference type="SAM" id="SignalP"/>
    </source>
</evidence>
<dbReference type="PANTHER" id="PTHR36842:SF1">
    <property type="entry name" value="PROTEIN TOLB"/>
    <property type="match status" value="1"/>
</dbReference>
<dbReference type="Gene3D" id="2.60.40.10">
    <property type="entry name" value="Immunoglobulins"/>
    <property type="match status" value="4"/>
</dbReference>
<accession>A0A3D9KYP0</accession>
<sequence length="1260" mass="137472">MRKPAIFLLLLISVLESYAQCSSIRQQRNITFNTDKDCAPVTVTDFTITYFFNTPQNPADVVIRFDWNDPANNFDEYSQGDANFSVGGTNTEFTAVGTFTYPENDQCVFEPVSSVIVAGEACETSEQVQVVTSWSRDNDFGGDIAIMPENFNVCYNNPVVNAVFEDNSTFNCNINQEPDNPNRLPRHTQFVYGTNHNPAASIRDLSLVDDGGNTVDLTDGSANLGGPETRSGVTAAYFGPIVEIPFPADGPNLQSFPISAPANADNQVGNVFEITLYNWNICNPYNGDAANPNYNDAVQTTAYIEIVEPPVPAFVARLNNASGAVQEVFCLGERIYFENQTTGVADVSWEFYDDPSGNTRVGTSGATNPVFTFNTAGEKLIRLTASNPNAQGSCTEVYEDTIAMSPAAMAAFGLYTSDFSAATNGDFCAAQTESITVGFRDETINIEPETEWRWEFYDSDGNLEESIPPGANTYGDRQSDFTRTFTGIGDYQVRLIARNSVTQCESVAIDSVRLYAEPVAYFEADTVCAGVATSFVGIADSIGSLAVRVNEDRVATYEWDFSYDGSAFQVERSTASNDPFERMLDGTDGAEPAESVAGTYSVALRMITEKGGCIGTYIHDVVVNPLPGPQLGSNYSGPVCPGDSVMLFNQSDLATADFFLIFTDSVAYYDTIAFNQADTSLIFENTRDTARHFYLSLKGITPAGCEEISEPMTVEVLPAFQSGFTDVNYSVSRGNCSVWSSTLEVNSRTQNLNADTYTWSIADENGLLAGYPIVKNAGDPDFHRLDYELVNASPSNKLFTITLEVEKAGVCVLSSQEELVINPSPSSAFSVERIDSCAFAVFELSADQTGLASYDWEFTPAPDQHLDDENNQRLVYLREAPSGADIPIVFRLVTENLANCSSDTSEYVGQVDKSEPPLVAGFEIDRDTLLLPDSVLTLNNTSSGATAYLWDFGDGQTQTTAEPGTHAYPTAGVYRIELEVSNTYCEAFAYKNVVVEPPEPIIDFNADVLAGCAPLTVQFLNESQFTNPASFRWEFGDGNTSTAENPAHTYARAGSYTVSLYGENMRGVSDVLIREDYVQVYAQPVADFAVNPSVAFVPDTEVFFRNASQTATSFSWDFGDGQTSTDLNPRHTYSEVGTYDIQLIASNDQGCVDSLLIESGVEAVAGGNVKTPNAFSPGGSNGADAFNDVFLPRVEGVSEFRMFIYNRWGELLFESLDPQLGWDGFFNGQLQPADVYVYRLELTYSDGREQVKIGDVTLVR</sequence>
<keyword evidence="4" id="KW-1185">Reference proteome</keyword>